<feature type="domain" description="4Fe-4S ferredoxin-type" evidence="6">
    <location>
        <begin position="9"/>
        <end position="39"/>
    </location>
</feature>
<dbReference type="InterPro" id="IPR017896">
    <property type="entry name" value="4Fe4S_Fe-S-bd"/>
</dbReference>
<keyword evidence="4" id="KW-0408">Iron</keyword>
<keyword evidence="5" id="KW-0411">Iron-sulfur</keyword>
<dbReference type="EMBL" id="CP063362">
    <property type="protein sequence ID" value="QRG07041.1"/>
    <property type="molecule type" value="Genomic_DNA"/>
</dbReference>
<evidence type="ECO:0000256" key="4">
    <source>
        <dbReference type="ARBA" id="ARBA00023004"/>
    </source>
</evidence>
<dbReference type="AlphaFoldDB" id="A0A974PPF7"/>
<dbReference type="SUPFAM" id="SSF46548">
    <property type="entry name" value="alpha-helical ferredoxin"/>
    <property type="match status" value="1"/>
</dbReference>
<dbReference type="Pfam" id="PF13183">
    <property type="entry name" value="Fer4_8"/>
    <property type="match status" value="1"/>
</dbReference>
<dbReference type="Pfam" id="PF02754">
    <property type="entry name" value="CCG"/>
    <property type="match status" value="1"/>
</dbReference>
<evidence type="ECO:0000256" key="3">
    <source>
        <dbReference type="ARBA" id="ARBA00023002"/>
    </source>
</evidence>
<keyword evidence="2" id="KW-0479">Metal-binding</keyword>
<dbReference type="GO" id="GO:0046872">
    <property type="term" value="F:metal ion binding"/>
    <property type="evidence" value="ECO:0007669"/>
    <property type="project" value="UniProtKB-KW"/>
</dbReference>
<dbReference type="GO" id="GO:0016491">
    <property type="term" value="F:oxidoreductase activity"/>
    <property type="evidence" value="ECO:0007669"/>
    <property type="project" value="UniProtKB-KW"/>
</dbReference>
<evidence type="ECO:0000313" key="7">
    <source>
        <dbReference type="EMBL" id="QRG07041.1"/>
    </source>
</evidence>
<dbReference type="PROSITE" id="PS00198">
    <property type="entry name" value="4FE4S_FER_1"/>
    <property type="match status" value="1"/>
</dbReference>
<dbReference type="GO" id="GO:0051539">
    <property type="term" value="F:4 iron, 4 sulfur cluster binding"/>
    <property type="evidence" value="ECO:0007669"/>
    <property type="project" value="UniProtKB-KW"/>
</dbReference>
<dbReference type="PANTHER" id="PTHR43255">
    <property type="entry name" value="IRON-SULFUR-BINDING OXIDOREDUCTASE FADF-RELATED-RELATED"/>
    <property type="match status" value="1"/>
</dbReference>
<dbReference type="Gene3D" id="1.10.1060.10">
    <property type="entry name" value="Alpha-helical ferredoxin"/>
    <property type="match status" value="1"/>
</dbReference>
<keyword evidence="8" id="KW-1185">Reference proteome</keyword>
<dbReference type="KEGG" id="xdi:EZH22_00890"/>
<dbReference type="Proteomes" id="UP000596427">
    <property type="component" value="Chromosome"/>
</dbReference>
<evidence type="ECO:0000256" key="1">
    <source>
        <dbReference type="ARBA" id="ARBA00022485"/>
    </source>
</evidence>
<dbReference type="InterPro" id="IPR051460">
    <property type="entry name" value="HdrC_iron-sulfur_subunit"/>
</dbReference>
<dbReference type="PANTHER" id="PTHR43255:SF1">
    <property type="entry name" value="IRON-SULFUR-BINDING OXIDOREDUCTASE FADF-RELATED"/>
    <property type="match status" value="1"/>
</dbReference>
<dbReference type="PROSITE" id="PS51379">
    <property type="entry name" value="4FE4S_FER_2"/>
    <property type="match status" value="1"/>
</dbReference>
<protein>
    <submittedName>
        <fullName evidence="7">(Fe-S)-binding protein</fullName>
    </submittedName>
</protein>
<evidence type="ECO:0000256" key="5">
    <source>
        <dbReference type="ARBA" id="ARBA00023014"/>
    </source>
</evidence>
<evidence type="ECO:0000259" key="6">
    <source>
        <dbReference type="PROSITE" id="PS51379"/>
    </source>
</evidence>
<keyword evidence="1" id="KW-0004">4Fe-4S</keyword>
<name>A0A974PPF7_9HYPH</name>
<reference evidence="7 8" key="1">
    <citation type="submission" date="2020-10" db="EMBL/GenBank/DDBJ databases">
        <title>Degradation of 1,4-Dioxane by Xanthobacter sp. YN2, via a Novel Group-2 Soluble Di-Iron Monooxygenase.</title>
        <authorList>
            <person name="Ma F."/>
            <person name="Wang Y."/>
            <person name="Yang J."/>
            <person name="Guo H."/>
            <person name="Su D."/>
            <person name="Yu L."/>
        </authorList>
    </citation>
    <scope>NUCLEOTIDE SEQUENCE [LARGE SCALE GENOMIC DNA]</scope>
    <source>
        <strain evidence="7 8">YN2</strain>
    </source>
</reference>
<sequence length="438" mass="48241">MDFVEALGQRMGEIADACTACGKCFTACPMTEAVGIHAADPTGVLQGMIDLLRGGDGTEEAVRWGAACSSSGLCVDACDYGVDPRLLVRLANYAHGQRRDRQTVKLNAMKSFRAMAKTVRVVSRLQLPKREIERLQPAGPSQKPQVRPDVALYTGCNIHKTPHILILCLDVLERIGASYQIIGGTSACCGINQFRAGDGETSGRAGLSTLSQIQEVGAETKVSWCPSCQSQFDEIIIPSYEKITQDRSFSLQPFYEYLEERLELLRPHFTRVVNKTVALNERPGLPGVTRAVKNILSAIPGVKLVELDVPRVGLMSNYLTVTPRFKEELREKEFRAAAEAGVTTLATVFHACHRELCHFEKDVSFEIINVMEIIGESMGLHADDIYKRIKMMDGIDRMIDECSDMIAEHGLDPDEARDILLADQIAAKPVQGAVMERV</sequence>
<evidence type="ECO:0000256" key="2">
    <source>
        <dbReference type="ARBA" id="ARBA00022723"/>
    </source>
</evidence>
<proteinExistence type="predicted"/>
<dbReference type="RefSeq" id="WP_203193953.1">
    <property type="nucleotide sequence ID" value="NZ_CP063362.1"/>
</dbReference>
<keyword evidence="3" id="KW-0560">Oxidoreductase</keyword>
<gene>
    <name evidence="7" type="ORF">EZH22_00890</name>
</gene>
<dbReference type="InterPro" id="IPR004017">
    <property type="entry name" value="Cys_rich_dom"/>
</dbReference>
<dbReference type="GO" id="GO:0005886">
    <property type="term" value="C:plasma membrane"/>
    <property type="evidence" value="ECO:0007669"/>
    <property type="project" value="TreeGrafter"/>
</dbReference>
<organism evidence="7 8">
    <name type="scientific">Xanthobacter dioxanivorans</name>
    <dbReference type="NCBI Taxonomy" id="2528964"/>
    <lineage>
        <taxon>Bacteria</taxon>
        <taxon>Pseudomonadati</taxon>
        <taxon>Pseudomonadota</taxon>
        <taxon>Alphaproteobacteria</taxon>
        <taxon>Hyphomicrobiales</taxon>
        <taxon>Xanthobacteraceae</taxon>
        <taxon>Xanthobacter</taxon>
    </lineage>
</organism>
<accession>A0A974PPF7</accession>
<evidence type="ECO:0000313" key="8">
    <source>
        <dbReference type="Proteomes" id="UP000596427"/>
    </source>
</evidence>
<dbReference type="InterPro" id="IPR009051">
    <property type="entry name" value="Helical_ferredxn"/>
</dbReference>
<dbReference type="InterPro" id="IPR017900">
    <property type="entry name" value="4Fe4S_Fe_S_CS"/>
</dbReference>